<keyword evidence="2" id="KW-1185">Reference proteome</keyword>
<accession>A0ABR4PPA7</accession>
<gene>
    <name evidence="1" type="ORF">PVAG01_04407</name>
</gene>
<protein>
    <submittedName>
        <fullName evidence="1">Uncharacterized protein</fullName>
    </submittedName>
</protein>
<dbReference type="Proteomes" id="UP001629113">
    <property type="component" value="Unassembled WGS sequence"/>
</dbReference>
<dbReference type="EMBL" id="JBFCZG010000003">
    <property type="protein sequence ID" value="KAL3425126.1"/>
    <property type="molecule type" value="Genomic_DNA"/>
</dbReference>
<evidence type="ECO:0000313" key="2">
    <source>
        <dbReference type="Proteomes" id="UP001629113"/>
    </source>
</evidence>
<sequence length="74" mass="8900">MAYIYRTTEDWSQATWDNSPVYDLTTEIVRTYLTELFGNYEFFITSRGDSFKFWVPRHLKTHEKNALKSRGNRV</sequence>
<reference evidence="1 2" key="1">
    <citation type="submission" date="2024-06" db="EMBL/GenBank/DDBJ databases">
        <title>Complete genome of Phlyctema vagabunda strain 19-DSS-EL-015.</title>
        <authorList>
            <person name="Fiorenzani C."/>
        </authorList>
    </citation>
    <scope>NUCLEOTIDE SEQUENCE [LARGE SCALE GENOMIC DNA]</scope>
    <source>
        <strain evidence="1 2">19-DSS-EL-015</strain>
    </source>
</reference>
<evidence type="ECO:0000313" key="1">
    <source>
        <dbReference type="EMBL" id="KAL3425126.1"/>
    </source>
</evidence>
<organism evidence="1 2">
    <name type="scientific">Phlyctema vagabunda</name>
    <dbReference type="NCBI Taxonomy" id="108571"/>
    <lineage>
        <taxon>Eukaryota</taxon>
        <taxon>Fungi</taxon>
        <taxon>Dikarya</taxon>
        <taxon>Ascomycota</taxon>
        <taxon>Pezizomycotina</taxon>
        <taxon>Leotiomycetes</taxon>
        <taxon>Helotiales</taxon>
        <taxon>Dermateaceae</taxon>
        <taxon>Phlyctema</taxon>
    </lineage>
</organism>
<proteinExistence type="predicted"/>
<name>A0ABR4PPA7_9HELO</name>
<comment type="caution">
    <text evidence="1">The sequence shown here is derived from an EMBL/GenBank/DDBJ whole genome shotgun (WGS) entry which is preliminary data.</text>
</comment>